<sequence length="366" mass="39062">MPETRTWGQRGERGGAVLNVLLGVVGVGVSAVLISTAFFHWNLRGEGPLLVPRFPLREFFRELPGHMVWLIPFMLLSASIIPLRALQWQQTLQRKVPFKERYHLVAIGAFTHNALPGKLGDIIRSFLLSRTQQLPFLQSLGSVAVCKLLEFAALMLLVALSFLGPFGKTMAQFAGALKVAVSLCIGLVALVVLLAHYSRPLAHALHRRHQLPRLQGLLLHLAEGLSTARSFRGTAVALLYSVGPVLAPAIGYGMALHGLGIPGGLFAGAVVLGAIALGQSLPGVPAGLGLYYFVTSWAARSLGASEADAAAFSALTHLGTVFSQVTVGAISVHQRKLRLKDLRRGGSLAREAAHHVAHDAVEPVAP</sequence>
<evidence type="ECO:0008006" key="9">
    <source>
        <dbReference type="Google" id="ProtNLM"/>
    </source>
</evidence>
<keyword evidence="2" id="KW-1003">Cell membrane</keyword>
<evidence type="ECO:0000313" key="8">
    <source>
        <dbReference type="Proteomes" id="UP000028725"/>
    </source>
</evidence>
<keyword evidence="3 6" id="KW-0812">Transmembrane</keyword>
<keyword evidence="8" id="KW-1185">Reference proteome</keyword>
<feature type="transmembrane region" description="Helical" evidence="6">
    <location>
        <begin position="175"/>
        <end position="197"/>
    </location>
</feature>
<gene>
    <name evidence="7" type="ORF">DB31_8593</name>
</gene>
<dbReference type="PANTHER" id="PTHR39087">
    <property type="entry name" value="UPF0104 MEMBRANE PROTEIN MJ1595"/>
    <property type="match status" value="1"/>
</dbReference>
<evidence type="ECO:0000256" key="1">
    <source>
        <dbReference type="ARBA" id="ARBA00004651"/>
    </source>
</evidence>
<evidence type="ECO:0000256" key="2">
    <source>
        <dbReference type="ARBA" id="ARBA00022475"/>
    </source>
</evidence>
<dbReference type="STRING" id="394096.DB31_8593"/>
<evidence type="ECO:0000256" key="3">
    <source>
        <dbReference type="ARBA" id="ARBA00022692"/>
    </source>
</evidence>
<keyword evidence="4 6" id="KW-1133">Transmembrane helix</keyword>
<feature type="transmembrane region" description="Helical" evidence="6">
    <location>
        <begin position="235"/>
        <end position="253"/>
    </location>
</feature>
<organism evidence="7 8">
    <name type="scientific">Hyalangium minutum</name>
    <dbReference type="NCBI Taxonomy" id="394096"/>
    <lineage>
        <taxon>Bacteria</taxon>
        <taxon>Pseudomonadati</taxon>
        <taxon>Myxococcota</taxon>
        <taxon>Myxococcia</taxon>
        <taxon>Myxococcales</taxon>
        <taxon>Cystobacterineae</taxon>
        <taxon>Archangiaceae</taxon>
        <taxon>Hyalangium</taxon>
    </lineage>
</organism>
<protein>
    <recommendedName>
        <fullName evidence="9">Dolichol-P-glucose synthetase</fullName>
    </recommendedName>
</protein>
<dbReference type="EMBL" id="JMCB01000008">
    <property type="protein sequence ID" value="KFE67240.1"/>
    <property type="molecule type" value="Genomic_DNA"/>
</dbReference>
<dbReference type="PATRIC" id="fig|394096.3.peg.4633"/>
<proteinExistence type="predicted"/>
<comment type="subcellular location">
    <subcellularLocation>
        <location evidence="1">Cell membrane</location>
        <topology evidence="1">Multi-pass membrane protein</topology>
    </subcellularLocation>
</comment>
<reference evidence="7 8" key="1">
    <citation type="submission" date="2014-04" db="EMBL/GenBank/DDBJ databases">
        <title>Genome assembly of Hyalangium minutum DSM 14724.</title>
        <authorList>
            <person name="Sharma G."/>
            <person name="Subramanian S."/>
        </authorList>
    </citation>
    <scope>NUCLEOTIDE SEQUENCE [LARGE SCALE GENOMIC DNA]</scope>
    <source>
        <strain evidence="7 8">DSM 14724</strain>
    </source>
</reference>
<dbReference type="Pfam" id="PF03706">
    <property type="entry name" value="LPG_synthase_TM"/>
    <property type="match status" value="1"/>
</dbReference>
<dbReference type="AlphaFoldDB" id="A0A085WHS7"/>
<feature type="transmembrane region" description="Helical" evidence="6">
    <location>
        <begin position="20"/>
        <end position="43"/>
    </location>
</feature>
<dbReference type="GO" id="GO:0005886">
    <property type="term" value="C:plasma membrane"/>
    <property type="evidence" value="ECO:0007669"/>
    <property type="project" value="UniProtKB-SubCell"/>
</dbReference>
<comment type="caution">
    <text evidence="7">The sequence shown here is derived from an EMBL/GenBank/DDBJ whole genome shotgun (WGS) entry which is preliminary data.</text>
</comment>
<keyword evidence="5 6" id="KW-0472">Membrane</keyword>
<accession>A0A085WHS7</accession>
<evidence type="ECO:0000256" key="4">
    <source>
        <dbReference type="ARBA" id="ARBA00022989"/>
    </source>
</evidence>
<feature type="transmembrane region" description="Helical" evidence="6">
    <location>
        <begin position="63"/>
        <end position="81"/>
    </location>
</feature>
<evidence type="ECO:0000313" key="7">
    <source>
        <dbReference type="EMBL" id="KFE67240.1"/>
    </source>
</evidence>
<name>A0A085WHS7_9BACT</name>
<dbReference type="PANTHER" id="PTHR39087:SF2">
    <property type="entry name" value="UPF0104 MEMBRANE PROTEIN MJ1595"/>
    <property type="match status" value="1"/>
</dbReference>
<dbReference type="Proteomes" id="UP000028725">
    <property type="component" value="Unassembled WGS sequence"/>
</dbReference>
<evidence type="ECO:0000256" key="5">
    <source>
        <dbReference type="ARBA" id="ARBA00023136"/>
    </source>
</evidence>
<feature type="transmembrane region" description="Helical" evidence="6">
    <location>
        <begin position="265"/>
        <end position="294"/>
    </location>
</feature>
<evidence type="ECO:0000256" key="6">
    <source>
        <dbReference type="SAM" id="Phobius"/>
    </source>
</evidence>
<dbReference type="InterPro" id="IPR022791">
    <property type="entry name" value="L-PG_synthase/AglD"/>
</dbReference>
<feature type="transmembrane region" description="Helical" evidence="6">
    <location>
        <begin position="140"/>
        <end position="163"/>
    </location>
</feature>